<proteinExistence type="predicted"/>
<sequence>MAKPRVFLSSTYYDLKHVRERIERFLVNFGMEPVLFENDNVTFEFNKPLDLSCYNEVKTCQMMVLIVGGRYGSTASGEKVSQDKKELYEQYVSITRKEHETATMAGIPSFVFIDKNVYAEYQTYKKNKKIFEDKIPFNFAHVDDINIFKFISILEPTTAIKTFDHVEEIENYIENQLSGMLFLYLQQLQRRKKDDEMLDAISSLENISQRMNEMLSAIGRNILKDSGDYTKVIYNQNLIIFRFFRDYFYSNISFTRKEELHYDDCIMIVKQITSLIFNDSFIAKLTNVDRYTETYWNIMNEQYLAIINKNKKEKTIEFIDMTGLQNIICKYLDNIYPIVKDNQDMKNLFETTILEESLEAITGLPF</sequence>
<evidence type="ECO:0000313" key="2">
    <source>
        <dbReference type="EMBL" id="UYU73256.1"/>
    </source>
</evidence>
<organism evidence="2 3">
    <name type="scientific">Bacteroides thetaiotaomicron</name>
    <dbReference type="NCBI Taxonomy" id="818"/>
    <lineage>
        <taxon>Bacteria</taxon>
        <taxon>Pseudomonadati</taxon>
        <taxon>Bacteroidota</taxon>
        <taxon>Bacteroidia</taxon>
        <taxon>Bacteroidales</taxon>
        <taxon>Bacteroidaceae</taxon>
        <taxon>Bacteroides</taxon>
    </lineage>
</organism>
<dbReference type="AlphaFoldDB" id="A0AA46UEA7"/>
<dbReference type="Pfam" id="PF13271">
    <property type="entry name" value="DUF4062"/>
    <property type="match status" value="1"/>
</dbReference>
<name>A0AA46UEA7_BACT4</name>
<evidence type="ECO:0000259" key="1">
    <source>
        <dbReference type="Pfam" id="PF13271"/>
    </source>
</evidence>
<accession>A0AA46UEA7</accession>
<dbReference type="RefSeq" id="WP_090614101.1">
    <property type="nucleotide sequence ID" value="NZ_BAABZI010000001.1"/>
</dbReference>
<dbReference type="EMBL" id="CP083681">
    <property type="protein sequence ID" value="UYU73256.1"/>
    <property type="molecule type" value="Genomic_DNA"/>
</dbReference>
<feature type="domain" description="DUF4062" evidence="1">
    <location>
        <begin position="5"/>
        <end position="88"/>
    </location>
</feature>
<dbReference type="InterPro" id="IPR025139">
    <property type="entry name" value="DUF4062"/>
</dbReference>
<evidence type="ECO:0000313" key="3">
    <source>
        <dbReference type="Proteomes" id="UP001156216"/>
    </source>
</evidence>
<dbReference type="Proteomes" id="UP001156216">
    <property type="component" value="Chromosome"/>
</dbReference>
<reference evidence="2" key="1">
    <citation type="submission" date="2021-06" db="EMBL/GenBank/DDBJ databases">
        <title>Interrogation of the integrated mobile genetic elements in gut-associated Bacteroides with a consensus prediction approach.</title>
        <authorList>
            <person name="Campbell D.E."/>
            <person name="Leigh J.R."/>
            <person name="Kim T."/>
            <person name="England W."/>
            <person name="Whitaker R.J."/>
            <person name="Degnan P.H."/>
        </authorList>
    </citation>
    <scope>NUCLEOTIDE SEQUENCE</scope>
    <source>
        <strain evidence="2">VPI-BTDOT2</strain>
    </source>
</reference>
<protein>
    <submittedName>
        <fullName evidence="2">DUF4062 domain-containing protein</fullName>
    </submittedName>
</protein>
<gene>
    <name evidence="2" type="ORF">KQP59_09160</name>
</gene>